<gene>
    <name evidence="2" type="ORF">DY78_GL001900</name>
</gene>
<dbReference type="AlphaFoldDB" id="A0A0R2NT95"/>
<dbReference type="Proteomes" id="UP000050920">
    <property type="component" value="Unassembled WGS sequence"/>
</dbReference>
<keyword evidence="3" id="KW-1185">Reference proteome</keyword>
<protein>
    <recommendedName>
        <fullName evidence="4">Integral membrane protein</fullName>
    </recommendedName>
</protein>
<reference evidence="2 3" key="1">
    <citation type="journal article" date="2015" name="Genome Announc.">
        <title>Expanding the biotechnology potential of lactobacilli through comparative genomics of 213 strains and associated genera.</title>
        <authorList>
            <person name="Sun Z."/>
            <person name="Harris H.M."/>
            <person name="McCann A."/>
            <person name="Guo C."/>
            <person name="Argimon S."/>
            <person name="Zhang W."/>
            <person name="Yang X."/>
            <person name="Jeffery I.B."/>
            <person name="Cooney J.C."/>
            <person name="Kagawa T.F."/>
            <person name="Liu W."/>
            <person name="Song Y."/>
            <person name="Salvetti E."/>
            <person name="Wrobel A."/>
            <person name="Rasinkangas P."/>
            <person name="Parkhill J."/>
            <person name="Rea M.C."/>
            <person name="O'Sullivan O."/>
            <person name="Ritari J."/>
            <person name="Douillard F.P."/>
            <person name="Paul Ross R."/>
            <person name="Yang R."/>
            <person name="Briner A.E."/>
            <person name="Felis G.E."/>
            <person name="de Vos W.M."/>
            <person name="Barrangou R."/>
            <person name="Klaenhammer T.R."/>
            <person name="Caufield P.W."/>
            <person name="Cui Y."/>
            <person name="Zhang H."/>
            <person name="O'Toole P.W."/>
        </authorList>
    </citation>
    <scope>NUCLEOTIDE SEQUENCE [LARGE SCALE GENOMIC DNA]</scope>
    <source>
        <strain evidence="2 3">DSM 21115</strain>
    </source>
</reference>
<dbReference type="EMBL" id="AYGX02000029">
    <property type="protein sequence ID" value="KRO28868.1"/>
    <property type="molecule type" value="Genomic_DNA"/>
</dbReference>
<feature type="transmembrane region" description="Helical" evidence="1">
    <location>
        <begin position="21"/>
        <end position="40"/>
    </location>
</feature>
<name>A0A0R2NT95_9LACO</name>
<comment type="caution">
    <text evidence="2">The sequence shown here is derived from an EMBL/GenBank/DDBJ whole genome shotgun (WGS) entry which is preliminary data.</text>
</comment>
<evidence type="ECO:0000256" key="1">
    <source>
        <dbReference type="SAM" id="Phobius"/>
    </source>
</evidence>
<feature type="transmembrane region" description="Helical" evidence="1">
    <location>
        <begin position="71"/>
        <end position="97"/>
    </location>
</feature>
<organism evidence="2 3">
    <name type="scientific">Lactiplantibacillus fabifermentans DSM 21115</name>
    <dbReference type="NCBI Taxonomy" id="1413187"/>
    <lineage>
        <taxon>Bacteria</taxon>
        <taxon>Bacillati</taxon>
        <taxon>Bacillota</taxon>
        <taxon>Bacilli</taxon>
        <taxon>Lactobacillales</taxon>
        <taxon>Lactobacillaceae</taxon>
        <taxon>Lactiplantibacillus</taxon>
    </lineage>
</organism>
<evidence type="ECO:0000313" key="2">
    <source>
        <dbReference type="EMBL" id="KRO28868.1"/>
    </source>
</evidence>
<dbReference type="RefSeq" id="WP_024624718.1">
    <property type="nucleotide sequence ID" value="NZ_AYGX02000029.1"/>
</dbReference>
<accession>A0A0R2NT95</accession>
<evidence type="ECO:0008006" key="4">
    <source>
        <dbReference type="Google" id="ProtNLM"/>
    </source>
</evidence>
<keyword evidence="1" id="KW-1133">Transmembrane helix</keyword>
<keyword evidence="1" id="KW-0812">Transmembrane</keyword>
<sequence length="101" mass="11278">MKQINQHFNQNLSQQFTPRTLHFLTIVATIIGVVVLSLPWLGLNRVASWSADLLFFILADLIMVKLAQHRVNFLVSIFVGVGSAFIITLILVLYIGLVTGK</sequence>
<proteinExistence type="predicted"/>
<evidence type="ECO:0000313" key="3">
    <source>
        <dbReference type="Proteomes" id="UP000050920"/>
    </source>
</evidence>
<keyword evidence="1" id="KW-0472">Membrane</keyword>